<feature type="compositionally biased region" description="Basic and acidic residues" evidence="1">
    <location>
        <begin position="39"/>
        <end position="54"/>
    </location>
</feature>
<reference evidence="2 3" key="1">
    <citation type="journal article" date="2012" name="Genome Biol.">
        <title>Genome and low-iron response of an oceanic diatom adapted to chronic iron limitation.</title>
        <authorList>
            <person name="Lommer M."/>
            <person name="Specht M."/>
            <person name="Roy A.S."/>
            <person name="Kraemer L."/>
            <person name="Andreson R."/>
            <person name="Gutowska M.A."/>
            <person name="Wolf J."/>
            <person name="Bergner S.V."/>
            <person name="Schilhabel M.B."/>
            <person name="Klostermeier U.C."/>
            <person name="Beiko R.G."/>
            <person name="Rosenstiel P."/>
            <person name="Hippler M."/>
            <person name="Laroche J."/>
        </authorList>
    </citation>
    <scope>NUCLEOTIDE SEQUENCE [LARGE SCALE GENOMIC DNA]</scope>
    <source>
        <strain evidence="2 3">CCMP1005</strain>
    </source>
</reference>
<feature type="region of interest" description="Disordered" evidence="1">
    <location>
        <begin position="39"/>
        <end position="61"/>
    </location>
</feature>
<protein>
    <submittedName>
        <fullName evidence="2">Uncharacterized protein</fullName>
    </submittedName>
</protein>
<dbReference type="EMBL" id="AGNL01004964">
    <property type="protein sequence ID" value="EJK73002.1"/>
    <property type="molecule type" value="Genomic_DNA"/>
</dbReference>
<name>K0TMU9_THAOC</name>
<accession>K0TMU9</accession>
<gene>
    <name evidence="2" type="ORF">THAOC_05405</name>
</gene>
<evidence type="ECO:0000313" key="2">
    <source>
        <dbReference type="EMBL" id="EJK73002.1"/>
    </source>
</evidence>
<dbReference type="AlphaFoldDB" id="K0TMU9"/>
<organism evidence="2 3">
    <name type="scientific">Thalassiosira oceanica</name>
    <name type="common">Marine diatom</name>
    <dbReference type="NCBI Taxonomy" id="159749"/>
    <lineage>
        <taxon>Eukaryota</taxon>
        <taxon>Sar</taxon>
        <taxon>Stramenopiles</taxon>
        <taxon>Ochrophyta</taxon>
        <taxon>Bacillariophyta</taxon>
        <taxon>Coscinodiscophyceae</taxon>
        <taxon>Thalassiosirophycidae</taxon>
        <taxon>Thalassiosirales</taxon>
        <taxon>Thalassiosiraceae</taxon>
        <taxon>Thalassiosira</taxon>
    </lineage>
</organism>
<evidence type="ECO:0000256" key="1">
    <source>
        <dbReference type="SAM" id="MobiDB-lite"/>
    </source>
</evidence>
<sequence length="171" mass="18737">MISSTSRTVGLLAEAIHRPSEGAMTITTPRTQNALSERLERIRRDDPSRPRGDTDTAWLEPTQDVGRGHWHASFREWSDNTILGTGYLLGIWTCRSASPKGHDSSSCSPNHRYPPRTPAHPVEITSIETPGSASHEGVRAPKEKRVGVGLTYARIGSTPFAVRRHVASGPH</sequence>
<proteinExistence type="predicted"/>
<keyword evidence="3" id="KW-1185">Reference proteome</keyword>
<dbReference type="Proteomes" id="UP000266841">
    <property type="component" value="Unassembled WGS sequence"/>
</dbReference>
<comment type="caution">
    <text evidence="2">The sequence shown here is derived from an EMBL/GenBank/DDBJ whole genome shotgun (WGS) entry which is preliminary data.</text>
</comment>
<evidence type="ECO:0000313" key="3">
    <source>
        <dbReference type="Proteomes" id="UP000266841"/>
    </source>
</evidence>